<comment type="caution">
    <text evidence="4">The sequence shown here is derived from an EMBL/GenBank/DDBJ whole genome shotgun (WGS) entry which is preliminary data.</text>
</comment>
<sequence>MYRLAVALFFAYALCQSEAKCPNIEPMSDFYMEGILGHWYVIQRTGANSDCLTDEIQAVNARKGHYELTQTSPSGGLVNAFGLRHEHNFKFRMQIPNLSNPAVMDFTFPVMNSYKLTVLDTDYDNYLVFVLCNKRFSLLGNVPVVVILSRTPTIEPQYLETVYSKLLAYSINPFTIKMVNQHQCARGEQGVLINTATNILDTLKHTVDGITGGITGVLQPKQPVKPVPKPKDENEYDPSVTGEYNIDVRSSFT</sequence>
<gene>
    <name evidence="4" type="ORF">RN001_010833</name>
</gene>
<dbReference type="Gene3D" id="2.40.128.20">
    <property type="match status" value="1"/>
</dbReference>
<feature type="signal peptide" evidence="2">
    <location>
        <begin position="1"/>
        <end position="19"/>
    </location>
</feature>
<dbReference type="GO" id="GO:0006629">
    <property type="term" value="P:lipid metabolic process"/>
    <property type="evidence" value="ECO:0007669"/>
    <property type="project" value="TreeGrafter"/>
</dbReference>
<dbReference type="EMBL" id="JARPUR010000004">
    <property type="protein sequence ID" value="KAK4878327.1"/>
    <property type="molecule type" value="Genomic_DNA"/>
</dbReference>
<evidence type="ECO:0000256" key="1">
    <source>
        <dbReference type="SAM" id="MobiDB-lite"/>
    </source>
</evidence>
<evidence type="ECO:0000259" key="3">
    <source>
        <dbReference type="Pfam" id="PF00061"/>
    </source>
</evidence>
<accession>A0AAN7SEP8</accession>
<dbReference type="PRINTS" id="PR00179">
    <property type="entry name" value="LIPOCALIN"/>
</dbReference>
<dbReference type="PANTHER" id="PTHR10612:SF49">
    <property type="entry name" value="APOLIPOPROTEIN D-LIKE PROTEIN"/>
    <property type="match status" value="1"/>
</dbReference>
<keyword evidence="5" id="KW-1185">Reference proteome</keyword>
<dbReference type="InterPro" id="IPR012674">
    <property type="entry name" value="Calycin"/>
</dbReference>
<dbReference type="Pfam" id="PF00061">
    <property type="entry name" value="Lipocalin"/>
    <property type="match status" value="1"/>
</dbReference>
<dbReference type="GO" id="GO:0000302">
    <property type="term" value="P:response to reactive oxygen species"/>
    <property type="evidence" value="ECO:0007669"/>
    <property type="project" value="TreeGrafter"/>
</dbReference>
<dbReference type="Proteomes" id="UP001353858">
    <property type="component" value="Unassembled WGS sequence"/>
</dbReference>
<organism evidence="4 5">
    <name type="scientific">Aquatica leii</name>
    <dbReference type="NCBI Taxonomy" id="1421715"/>
    <lineage>
        <taxon>Eukaryota</taxon>
        <taxon>Metazoa</taxon>
        <taxon>Ecdysozoa</taxon>
        <taxon>Arthropoda</taxon>
        <taxon>Hexapoda</taxon>
        <taxon>Insecta</taxon>
        <taxon>Pterygota</taxon>
        <taxon>Neoptera</taxon>
        <taxon>Endopterygota</taxon>
        <taxon>Coleoptera</taxon>
        <taxon>Polyphaga</taxon>
        <taxon>Elateriformia</taxon>
        <taxon>Elateroidea</taxon>
        <taxon>Lampyridae</taxon>
        <taxon>Luciolinae</taxon>
        <taxon>Aquatica</taxon>
    </lineage>
</organism>
<dbReference type="SUPFAM" id="SSF50814">
    <property type="entry name" value="Lipocalins"/>
    <property type="match status" value="1"/>
</dbReference>
<name>A0AAN7SEP8_9COLE</name>
<keyword evidence="2" id="KW-0732">Signal</keyword>
<dbReference type="AlphaFoldDB" id="A0AAN7SEP8"/>
<feature type="chain" id="PRO_5042877301" description="Lipocalin/cytosolic fatty-acid binding domain-containing protein" evidence="2">
    <location>
        <begin position="20"/>
        <end position="253"/>
    </location>
</feature>
<protein>
    <recommendedName>
        <fullName evidence="3">Lipocalin/cytosolic fatty-acid binding domain-containing protein</fullName>
    </recommendedName>
</protein>
<dbReference type="InterPro" id="IPR000566">
    <property type="entry name" value="Lipocln_cytosolic_FA-bd_dom"/>
</dbReference>
<feature type="region of interest" description="Disordered" evidence="1">
    <location>
        <begin position="222"/>
        <end position="242"/>
    </location>
</feature>
<dbReference type="GO" id="GO:0005737">
    <property type="term" value="C:cytoplasm"/>
    <property type="evidence" value="ECO:0007669"/>
    <property type="project" value="TreeGrafter"/>
</dbReference>
<dbReference type="PANTHER" id="PTHR10612">
    <property type="entry name" value="APOLIPOPROTEIN D"/>
    <property type="match status" value="1"/>
</dbReference>
<evidence type="ECO:0000313" key="4">
    <source>
        <dbReference type="EMBL" id="KAK4878327.1"/>
    </source>
</evidence>
<feature type="domain" description="Lipocalin/cytosolic fatty-acid binding" evidence="3">
    <location>
        <begin position="99"/>
        <end position="177"/>
    </location>
</feature>
<reference evidence="5" key="1">
    <citation type="submission" date="2023-01" db="EMBL/GenBank/DDBJ databases">
        <title>Key to firefly adult light organ development and bioluminescence: homeobox transcription factors regulate luciferase expression and transportation to peroxisome.</title>
        <authorList>
            <person name="Fu X."/>
        </authorList>
    </citation>
    <scope>NUCLEOTIDE SEQUENCE [LARGE SCALE GENOMIC DNA]</scope>
</reference>
<proteinExistence type="predicted"/>
<evidence type="ECO:0000313" key="5">
    <source>
        <dbReference type="Proteomes" id="UP001353858"/>
    </source>
</evidence>
<evidence type="ECO:0000256" key="2">
    <source>
        <dbReference type="SAM" id="SignalP"/>
    </source>
</evidence>